<dbReference type="SUPFAM" id="SSF50814">
    <property type="entry name" value="Lipocalins"/>
    <property type="match status" value="1"/>
</dbReference>
<name>A0A091DGC8_FUKDA</name>
<dbReference type="AlphaFoldDB" id="A0A091DGC8"/>
<dbReference type="Gene3D" id="2.40.128.20">
    <property type="match status" value="1"/>
</dbReference>
<dbReference type="EMBL" id="KN124274">
    <property type="protein sequence ID" value="KFO21846.1"/>
    <property type="molecule type" value="Genomic_DNA"/>
</dbReference>
<evidence type="ECO:0000256" key="2">
    <source>
        <dbReference type="SAM" id="SignalP"/>
    </source>
</evidence>
<evidence type="ECO:0000313" key="4">
    <source>
        <dbReference type="EMBL" id="KFO21846.1"/>
    </source>
</evidence>
<organism evidence="4 5">
    <name type="scientific">Fukomys damarensis</name>
    <name type="common">Damaraland mole rat</name>
    <name type="synonym">Cryptomys damarensis</name>
    <dbReference type="NCBI Taxonomy" id="885580"/>
    <lineage>
        <taxon>Eukaryota</taxon>
        <taxon>Metazoa</taxon>
        <taxon>Chordata</taxon>
        <taxon>Craniata</taxon>
        <taxon>Vertebrata</taxon>
        <taxon>Euteleostomi</taxon>
        <taxon>Mammalia</taxon>
        <taxon>Eutheria</taxon>
        <taxon>Euarchontoglires</taxon>
        <taxon>Glires</taxon>
        <taxon>Rodentia</taxon>
        <taxon>Hystricomorpha</taxon>
        <taxon>Bathyergidae</taxon>
        <taxon>Fukomys</taxon>
    </lineage>
</organism>
<keyword evidence="2" id="KW-0732">Signal</keyword>
<evidence type="ECO:0000313" key="5">
    <source>
        <dbReference type="Proteomes" id="UP000028990"/>
    </source>
</evidence>
<proteinExistence type="predicted"/>
<dbReference type="Proteomes" id="UP000028990">
    <property type="component" value="Unassembled WGS sequence"/>
</dbReference>
<evidence type="ECO:0000256" key="1">
    <source>
        <dbReference type="SAM" id="MobiDB-lite"/>
    </source>
</evidence>
<feature type="signal peptide" evidence="2">
    <location>
        <begin position="1"/>
        <end position="20"/>
    </location>
</feature>
<dbReference type="Pfam" id="PF00061">
    <property type="entry name" value="Lipocalin"/>
    <property type="match status" value="1"/>
</dbReference>
<accession>A0A091DGC8</accession>
<sequence>MALGLLWLFLTLLLALKTQAHNSTDEVILRPLLSKAPLQPDFQYDKAAHFWALLPRGLHQGYKGLQNFTVKVVETDYNQYAVVFYEAIVGNKLYMECLLYGRKKLSSDVMRNFFTLAKSLGFRHEYIDFTIPVGAPCLYAVFPHRFSPRCHLVDPPARVSVRELEDTSYSKKVAQTTCGWMHFEARAGEKTQMTGSVSDLHGPSAHTGSISCPPEEFQPLKGEGQRQGLERTDESSTTTPWKHF</sequence>
<feature type="chain" id="PRO_5001873114" evidence="2">
    <location>
        <begin position="21"/>
        <end position="244"/>
    </location>
</feature>
<dbReference type="InterPro" id="IPR012674">
    <property type="entry name" value="Calycin"/>
</dbReference>
<dbReference type="InterPro" id="IPR000566">
    <property type="entry name" value="Lipocln_cytosolic_FA-bd_dom"/>
</dbReference>
<evidence type="ECO:0000259" key="3">
    <source>
        <dbReference type="Pfam" id="PF00061"/>
    </source>
</evidence>
<gene>
    <name evidence="4" type="ORF">H920_16765</name>
</gene>
<keyword evidence="5" id="KW-1185">Reference proteome</keyword>
<feature type="region of interest" description="Disordered" evidence="1">
    <location>
        <begin position="191"/>
        <end position="244"/>
    </location>
</feature>
<reference evidence="4 5" key="1">
    <citation type="submission" date="2013-11" db="EMBL/GenBank/DDBJ databases">
        <title>The Damaraland mole rat (Fukomys damarensis) genome and evolution of African mole rats.</title>
        <authorList>
            <person name="Gladyshev V.N."/>
            <person name="Fang X."/>
        </authorList>
    </citation>
    <scope>NUCLEOTIDE SEQUENCE [LARGE SCALE GENOMIC DNA]</scope>
    <source>
        <tissue evidence="4">Liver</tissue>
    </source>
</reference>
<protein>
    <submittedName>
        <fullName evidence="4">Neutrophil gelatinase-associated lipocalin</fullName>
    </submittedName>
</protein>
<feature type="compositionally biased region" description="Polar residues" evidence="1">
    <location>
        <begin position="235"/>
        <end position="244"/>
    </location>
</feature>
<feature type="domain" description="Lipocalin/cytosolic fatty-acid binding" evidence="3">
    <location>
        <begin position="68"/>
        <end position="126"/>
    </location>
</feature>